<protein>
    <submittedName>
        <fullName evidence="2">AraC-family transcriptional regulator</fullName>
    </submittedName>
</protein>
<dbReference type="PROSITE" id="PS01124">
    <property type="entry name" value="HTH_ARAC_FAMILY_2"/>
    <property type="match status" value="1"/>
</dbReference>
<dbReference type="HOGENOM" id="CLU_942163_0_0_4"/>
<dbReference type="Pfam" id="PF12833">
    <property type="entry name" value="HTH_18"/>
    <property type="match status" value="1"/>
</dbReference>
<dbReference type="RefSeq" id="WP_011764564.1">
    <property type="nucleotide sequence ID" value="NC_008702.1"/>
</dbReference>
<accession>A1K3P2</accession>
<dbReference type="Gene3D" id="1.10.10.60">
    <property type="entry name" value="Homeodomain-like"/>
    <property type="match status" value="1"/>
</dbReference>
<dbReference type="EMBL" id="AM406670">
    <property type="protein sequence ID" value="CAL93447.1"/>
    <property type="molecule type" value="Genomic_DNA"/>
</dbReference>
<proteinExistence type="predicted"/>
<dbReference type="SMART" id="SM00342">
    <property type="entry name" value="HTH_ARAC"/>
    <property type="match status" value="1"/>
</dbReference>
<evidence type="ECO:0000313" key="2">
    <source>
        <dbReference type="EMBL" id="CAL93447.1"/>
    </source>
</evidence>
<keyword evidence="3" id="KW-1185">Reference proteome</keyword>
<reference evidence="2 3" key="1">
    <citation type="journal article" date="2006" name="Nat. Biotechnol.">
        <title>Complete genome of the mutualistic, N2-fixing grass endophyte Azoarcus sp. strain BH72.</title>
        <authorList>
            <person name="Krause A."/>
            <person name="Ramakumar A."/>
            <person name="Bartels D."/>
            <person name="Battistoni F."/>
            <person name="Bekel T."/>
            <person name="Boch J."/>
            <person name="Boehm M."/>
            <person name="Friedrich F."/>
            <person name="Hurek T."/>
            <person name="Krause L."/>
            <person name="Linke B."/>
            <person name="McHardy A.C."/>
            <person name="Sarkar A."/>
            <person name="Schneiker S."/>
            <person name="Syed A.A."/>
            <person name="Thauer R."/>
            <person name="Vorhoelter F.-J."/>
            <person name="Weidner S."/>
            <person name="Puehler A."/>
            <person name="Reinhold-Hurek B."/>
            <person name="Kaiser O."/>
            <person name="Goesmann A."/>
        </authorList>
    </citation>
    <scope>NUCLEOTIDE SEQUENCE [LARGE SCALE GENOMIC DNA]</scope>
    <source>
        <strain evidence="2 3">BH72</strain>
    </source>
</reference>
<organism evidence="2 3">
    <name type="scientific">Azoarcus sp. (strain BH72)</name>
    <dbReference type="NCBI Taxonomy" id="418699"/>
    <lineage>
        <taxon>Bacteria</taxon>
        <taxon>Pseudomonadati</taxon>
        <taxon>Pseudomonadota</taxon>
        <taxon>Betaproteobacteria</taxon>
        <taxon>Rhodocyclales</taxon>
        <taxon>Zoogloeaceae</taxon>
        <taxon>Azoarcus</taxon>
    </lineage>
</organism>
<dbReference type="GO" id="GO:0003700">
    <property type="term" value="F:DNA-binding transcription factor activity"/>
    <property type="evidence" value="ECO:0007669"/>
    <property type="project" value="InterPro"/>
</dbReference>
<evidence type="ECO:0000259" key="1">
    <source>
        <dbReference type="PROSITE" id="PS01124"/>
    </source>
</evidence>
<name>A1K3P2_AZOSB</name>
<evidence type="ECO:0000313" key="3">
    <source>
        <dbReference type="Proteomes" id="UP000002588"/>
    </source>
</evidence>
<dbReference type="eggNOG" id="COG2207">
    <property type="taxonomic scope" value="Bacteria"/>
</dbReference>
<sequence>MSVSLVIPPHPALAPWVHHILVMGLDVCTSQLPSALSPCLTVFARGGSRLEHADGSLQPVPRASLTGPYLHARRSRVAPGTVFLALMFRPGCMDEALGPAVAEVRERIVPLEDIAPAGAVGELLERIDASADPHAWATATQAVLLRMLRPTRDPARCAALLGERANLFQPARLIADRLGIGERQLERRIARAYGANLRELRRIARFGFTLAAMTARPPARGELTRIALDFGYYDQAHMDRDFRALAGLAPGALLRAIAGDDPGYWLYRFRHRQFRDLFLPDDVDSVQARLFAPA</sequence>
<feature type="domain" description="HTH araC/xylS-type" evidence="1">
    <location>
        <begin position="174"/>
        <end position="256"/>
    </location>
</feature>
<dbReference type="AlphaFoldDB" id="A1K3P2"/>
<dbReference type="KEGG" id="azo:azo0830"/>
<dbReference type="Proteomes" id="UP000002588">
    <property type="component" value="Chromosome"/>
</dbReference>
<dbReference type="GO" id="GO:0043565">
    <property type="term" value="F:sequence-specific DNA binding"/>
    <property type="evidence" value="ECO:0007669"/>
    <property type="project" value="InterPro"/>
</dbReference>
<gene>
    <name evidence="2" type="ordered locus">azo0830</name>
</gene>
<dbReference type="STRING" id="62928.azo0830"/>
<dbReference type="InterPro" id="IPR018060">
    <property type="entry name" value="HTH_AraC"/>
</dbReference>